<name>A0A8J5WZN8_ZIZPA</name>
<evidence type="ECO:0000313" key="1">
    <source>
        <dbReference type="EMBL" id="KAG8100418.1"/>
    </source>
</evidence>
<gene>
    <name evidence="1" type="ORF">GUJ93_ZPchr0013g34433</name>
</gene>
<dbReference type="EMBL" id="JAAALK010000079">
    <property type="protein sequence ID" value="KAG8100418.1"/>
    <property type="molecule type" value="Genomic_DNA"/>
</dbReference>
<reference evidence="1" key="1">
    <citation type="journal article" date="2021" name="bioRxiv">
        <title>Whole Genome Assembly and Annotation of Northern Wild Rice, Zizania palustris L., Supports a Whole Genome Duplication in the Zizania Genus.</title>
        <authorList>
            <person name="Haas M."/>
            <person name="Kono T."/>
            <person name="Macchietto M."/>
            <person name="Millas R."/>
            <person name="McGilp L."/>
            <person name="Shao M."/>
            <person name="Duquette J."/>
            <person name="Hirsch C.N."/>
            <person name="Kimball J."/>
        </authorList>
    </citation>
    <scope>NUCLEOTIDE SEQUENCE</scope>
    <source>
        <tissue evidence="1">Fresh leaf tissue</tissue>
    </source>
</reference>
<proteinExistence type="predicted"/>
<organism evidence="1 2">
    <name type="scientific">Zizania palustris</name>
    <name type="common">Northern wild rice</name>
    <dbReference type="NCBI Taxonomy" id="103762"/>
    <lineage>
        <taxon>Eukaryota</taxon>
        <taxon>Viridiplantae</taxon>
        <taxon>Streptophyta</taxon>
        <taxon>Embryophyta</taxon>
        <taxon>Tracheophyta</taxon>
        <taxon>Spermatophyta</taxon>
        <taxon>Magnoliopsida</taxon>
        <taxon>Liliopsida</taxon>
        <taxon>Poales</taxon>
        <taxon>Poaceae</taxon>
        <taxon>BOP clade</taxon>
        <taxon>Oryzoideae</taxon>
        <taxon>Oryzeae</taxon>
        <taxon>Zizaniinae</taxon>
        <taxon>Zizania</taxon>
    </lineage>
</organism>
<evidence type="ECO:0000313" key="2">
    <source>
        <dbReference type="Proteomes" id="UP000729402"/>
    </source>
</evidence>
<comment type="caution">
    <text evidence="1">The sequence shown here is derived from an EMBL/GenBank/DDBJ whole genome shotgun (WGS) entry which is preliminary data.</text>
</comment>
<keyword evidence="2" id="KW-1185">Reference proteome</keyword>
<dbReference type="AlphaFoldDB" id="A0A8J5WZN8"/>
<accession>A0A8J5WZN8</accession>
<dbReference type="Proteomes" id="UP000729402">
    <property type="component" value="Unassembled WGS sequence"/>
</dbReference>
<protein>
    <submittedName>
        <fullName evidence="1">Uncharacterized protein</fullName>
    </submittedName>
</protein>
<reference evidence="1" key="2">
    <citation type="submission" date="2021-02" db="EMBL/GenBank/DDBJ databases">
        <authorList>
            <person name="Kimball J.A."/>
            <person name="Haas M.W."/>
            <person name="Macchietto M."/>
            <person name="Kono T."/>
            <person name="Duquette J."/>
            <person name="Shao M."/>
        </authorList>
    </citation>
    <scope>NUCLEOTIDE SEQUENCE</scope>
    <source>
        <tissue evidence="1">Fresh leaf tissue</tissue>
    </source>
</reference>
<sequence length="76" mass="7932">MHATAADSSSIDRYSLLSGTIGRLRVVASHPTVNHCLALHRHSSPPIPPKPSIAPLPPIALLRASASHHASSLLCA</sequence>